<dbReference type="Proteomes" id="UP000229438">
    <property type="component" value="Unassembled WGS sequence"/>
</dbReference>
<reference evidence="3" key="1">
    <citation type="submission" date="2017-09" db="EMBL/GenBank/DDBJ databases">
        <title>Depth-based differentiation of microbial function through sediment-hosted aquifers and enrichment of novel symbionts in the deep terrestrial subsurface.</title>
        <authorList>
            <person name="Probst A.J."/>
            <person name="Ladd B."/>
            <person name="Jarett J.K."/>
            <person name="Geller-Mcgrath D.E."/>
            <person name="Sieber C.M.K."/>
            <person name="Emerson J.B."/>
            <person name="Anantharaman K."/>
            <person name="Thomas B.C."/>
            <person name="Malmstrom R."/>
            <person name="Stieglmeier M."/>
            <person name="Klingl A."/>
            <person name="Woyke T."/>
            <person name="Ryan C.M."/>
            <person name="Banfield J.F."/>
        </authorList>
    </citation>
    <scope>NUCLEOTIDE SEQUENCE [LARGE SCALE GENOMIC DNA]</scope>
</reference>
<dbReference type="EMBL" id="PFQS01000022">
    <property type="protein sequence ID" value="PJC69208.1"/>
    <property type="molecule type" value="Genomic_DNA"/>
</dbReference>
<organism evidence="2 3">
    <name type="scientific">candidate division WWE3 bacterium CG_4_8_14_3_um_filter_42_11</name>
    <dbReference type="NCBI Taxonomy" id="1975076"/>
    <lineage>
        <taxon>Bacteria</taxon>
        <taxon>Katanobacteria</taxon>
    </lineage>
</organism>
<keyword evidence="1" id="KW-1133">Transmembrane helix</keyword>
<comment type="caution">
    <text evidence="2">The sequence shown here is derived from an EMBL/GenBank/DDBJ whole genome shotgun (WGS) entry which is preliminary data.</text>
</comment>
<accession>A0A2M8G7Q8</accession>
<sequence length="209" mass="23635">MKPGSFKNFSIILLIVLVLTSLVIYEVSRKKAGLSDQNSETPAENQTYMIFTTPDNKFSVAYPASWLGGEMVDVTKVVSEKTAEKYNLTIPFLVFGPNQINQVSVMIYSFDAQKTLPEIMEVQIKDLEENEGIKAKVLSQGVGDKEAIVEMSYETQKYNLRSKERVFLTESENGTIKGYWVSFMVLEDEWESYQDMAGYVIGSAKMDIQ</sequence>
<evidence type="ECO:0000313" key="3">
    <source>
        <dbReference type="Proteomes" id="UP000229438"/>
    </source>
</evidence>
<dbReference type="AlphaFoldDB" id="A0A2M8G7Q8"/>
<proteinExistence type="predicted"/>
<evidence type="ECO:0000313" key="2">
    <source>
        <dbReference type="EMBL" id="PJC69208.1"/>
    </source>
</evidence>
<keyword evidence="1" id="KW-0472">Membrane</keyword>
<keyword evidence="1" id="KW-0812">Transmembrane</keyword>
<gene>
    <name evidence="2" type="ORF">CO015_01110</name>
</gene>
<evidence type="ECO:0008006" key="4">
    <source>
        <dbReference type="Google" id="ProtNLM"/>
    </source>
</evidence>
<feature type="transmembrane region" description="Helical" evidence="1">
    <location>
        <begin position="6"/>
        <end position="25"/>
    </location>
</feature>
<name>A0A2M8G7Q8_UNCKA</name>
<protein>
    <recommendedName>
        <fullName evidence="4">PsbP C-terminal domain-containing protein</fullName>
    </recommendedName>
</protein>
<evidence type="ECO:0000256" key="1">
    <source>
        <dbReference type="SAM" id="Phobius"/>
    </source>
</evidence>